<name>A0A154P3P4_DUFNO</name>
<accession>A0A154P3P4</accession>
<evidence type="ECO:0000313" key="2">
    <source>
        <dbReference type="EMBL" id="KZC05964.1"/>
    </source>
</evidence>
<keyword evidence="3" id="KW-1185">Reference proteome</keyword>
<evidence type="ECO:0000256" key="1">
    <source>
        <dbReference type="SAM" id="MobiDB-lite"/>
    </source>
</evidence>
<protein>
    <submittedName>
        <fullName evidence="2">Uncharacterized protein</fullName>
    </submittedName>
</protein>
<feature type="region of interest" description="Disordered" evidence="1">
    <location>
        <begin position="1"/>
        <end position="26"/>
    </location>
</feature>
<dbReference type="Proteomes" id="UP000076502">
    <property type="component" value="Unassembled WGS sequence"/>
</dbReference>
<evidence type="ECO:0000313" key="3">
    <source>
        <dbReference type="Proteomes" id="UP000076502"/>
    </source>
</evidence>
<sequence>MKRTRKTSTDDYKIDQNDLQHPVDPVPSIIVVTGTASTRTESSTPCPQETLGVFEGVFTTDLLCTRFTHHHEDPRMIPSSFRGFHAKRD</sequence>
<dbReference type="EMBL" id="KQ434803">
    <property type="protein sequence ID" value="KZC05964.1"/>
    <property type="molecule type" value="Genomic_DNA"/>
</dbReference>
<proteinExistence type="predicted"/>
<feature type="compositionally biased region" description="Basic and acidic residues" evidence="1">
    <location>
        <begin position="7"/>
        <end position="18"/>
    </location>
</feature>
<organism evidence="2 3">
    <name type="scientific">Dufourea novaeangliae</name>
    <name type="common">Sweat bee</name>
    <dbReference type="NCBI Taxonomy" id="178035"/>
    <lineage>
        <taxon>Eukaryota</taxon>
        <taxon>Metazoa</taxon>
        <taxon>Ecdysozoa</taxon>
        <taxon>Arthropoda</taxon>
        <taxon>Hexapoda</taxon>
        <taxon>Insecta</taxon>
        <taxon>Pterygota</taxon>
        <taxon>Neoptera</taxon>
        <taxon>Endopterygota</taxon>
        <taxon>Hymenoptera</taxon>
        <taxon>Apocrita</taxon>
        <taxon>Aculeata</taxon>
        <taxon>Apoidea</taxon>
        <taxon>Anthophila</taxon>
        <taxon>Halictidae</taxon>
        <taxon>Rophitinae</taxon>
        <taxon>Dufourea</taxon>
    </lineage>
</organism>
<reference evidence="2 3" key="1">
    <citation type="submission" date="2015-07" db="EMBL/GenBank/DDBJ databases">
        <title>The genome of Dufourea novaeangliae.</title>
        <authorList>
            <person name="Pan H."/>
            <person name="Kapheim K."/>
        </authorList>
    </citation>
    <scope>NUCLEOTIDE SEQUENCE [LARGE SCALE GENOMIC DNA]</scope>
    <source>
        <strain evidence="2">0120121106</strain>
        <tissue evidence="2">Whole body</tissue>
    </source>
</reference>
<dbReference type="AlphaFoldDB" id="A0A154P3P4"/>
<gene>
    <name evidence="2" type="ORF">WN55_06139</name>
</gene>